<accession>A0A183ENM1</accession>
<evidence type="ECO:0000313" key="1">
    <source>
        <dbReference type="WBParaSite" id="GPUH_0002258901-mRNA-1"/>
    </source>
</evidence>
<dbReference type="InterPro" id="IPR013954">
    <property type="entry name" value="PNK3P"/>
</dbReference>
<sequence length="238" mass="27030">LSLASRLWDYIAVRKWPRTLQTTPAMTKRVASMDDWLLGGAKKDGTVVTTKSGRTFPTDEHDWRFFSDSVPQTLATVAAQNFRIVFFTNQRALFSGDDQSSIVQVFVSLGSLQYRKPCTGMWEHFEKYENGGISINRQCSFYVGDAAGRICSSLRGKKDHSAADRLFALNIGINFFTPEQYFLKQTHIENYILPSFSPSLSLDAKLCLFEPEYLFCHISSVFRCLFIGYAFSLLGFFP</sequence>
<organism evidence="1">
    <name type="scientific">Gongylonema pulchrum</name>
    <dbReference type="NCBI Taxonomy" id="637853"/>
    <lineage>
        <taxon>Eukaryota</taxon>
        <taxon>Metazoa</taxon>
        <taxon>Ecdysozoa</taxon>
        <taxon>Nematoda</taxon>
        <taxon>Chromadorea</taxon>
        <taxon>Rhabditida</taxon>
        <taxon>Spirurina</taxon>
        <taxon>Spiruromorpha</taxon>
        <taxon>Spiruroidea</taxon>
        <taxon>Gongylonematidae</taxon>
        <taxon>Gongylonema</taxon>
    </lineage>
</organism>
<dbReference type="SUPFAM" id="SSF56784">
    <property type="entry name" value="HAD-like"/>
    <property type="match status" value="1"/>
</dbReference>
<name>A0A183ENM1_9BILA</name>
<reference evidence="1" key="1">
    <citation type="submission" date="2016-06" db="UniProtKB">
        <authorList>
            <consortium name="WormBaseParasite"/>
        </authorList>
    </citation>
    <scope>IDENTIFICATION</scope>
</reference>
<dbReference type="GO" id="GO:0046403">
    <property type="term" value="F:polynucleotide 3'-phosphatase activity"/>
    <property type="evidence" value="ECO:0007669"/>
    <property type="project" value="TreeGrafter"/>
</dbReference>
<dbReference type="InterPro" id="IPR036412">
    <property type="entry name" value="HAD-like_sf"/>
</dbReference>
<proteinExistence type="predicted"/>
<dbReference type="InterPro" id="IPR023214">
    <property type="entry name" value="HAD_sf"/>
</dbReference>
<dbReference type="WBParaSite" id="GPUH_0002258901-mRNA-1">
    <property type="protein sequence ID" value="GPUH_0002258901-mRNA-1"/>
    <property type="gene ID" value="GPUH_0002258901"/>
</dbReference>
<dbReference type="AlphaFoldDB" id="A0A183ENM1"/>
<dbReference type="GO" id="GO:0003690">
    <property type="term" value="F:double-stranded DNA binding"/>
    <property type="evidence" value="ECO:0007669"/>
    <property type="project" value="TreeGrafter"/>
</dbReference>
<dbReference type="Gene3D" id="3.40.50.1000">
    <property type="entry name" value="HAD superfamily/HAD-like"/>
    <property type="match status" value="1"/>
</dbReference>
<dbReference type="PANTHER" id="PTHR12083:SF9">
    <property type="entry name" value="BIFUNCTIONAL POLYNUCLEOTIDE PHOSPHATASE_KINASE"/>
    <property type="match status" value="1"/>
</dbReference>
<protein>
    <submittedName>
        <fullName evidence="1">FCP1 homology domain-containing protein</fullName>
    </submittedName>
</protein>
<dbReference type="GO" id="GO:0046404">
    <property type="term" value="F:ATP-dependent polydeoxyribonucleotide 5'-hydroxyl-kinase activity"/>
    <property type="evidence" value="ECO:0007669"/>
    <property type="project" value="TreeGrafter"/>
</dbReference>
<dbReference type="PANTHER" id="PTHR12083">
    <property type="entry name" value="BIFUNCTIONAL POLYNUCLEOTIDE PHOSPHATASE/KINASE"/>
    <property type="match status" value="1"/>
</dbReference>
<dbReference type="Pfam" id="PF08645">
    <property type="entry name" value="PNK3P"/>
    <property type="match status" value="2"/>
</dbReference>
<dbReference type="GO" id="GO:0006281">
    <property type="term" value="P:DNA repair"/>
    <property type="evidence" value="ECO:0007669"/>
    <property type="project" value="TreeGrafter"/>
</dbReference>